<dbReference type="InterPro" id="IPR013216">
    <property type="entry name" value="Methyltransf_11"/>
</dbReference>
<name>A0A7E5W249_TRINI</name>
<evidence type="ECO:0000259" key="6">
    <source>
        <dbReference type="Pfam" id="PF08241"/>
    </source>
</evidence>
<dbReference type="PANTHER" id="PTHR13090:SF1">
    <property type="entry name" value="ARGININE-HYDROXYLASE NDUFAF5, MITOCHONDRIAL"/>
    <property type="match status" value="1"/>
</dbReference>
<dbReference type="InterPro" id="IPR029063">
    <property type="entry name" value="SAM-dependent_MTases_sf"/>
</dbReference>
<dbReference type="PANTHER" id="PTHR13090">
    <property type="entry name" value="ARGININE-HYDROXYLASE NDUFAF5, MITOCHONDRIAL"/>
    <property type="match status" value="1"/>
</dbReference>
<dbReference type="FunCoup" id="A0A7E5W249">
    <property type="interactions" value="590"/>
</dbReference>
<evidence type="ECO:0000256" key="3">
    <source>
        <dbReference type="ARBA" id="ARBA00040937"/>
    </source>
</evidence>
<dbReference type="AlphaFoldDB" id="A0A7E5W249"/>
<reference evidence="8" key="1">
    <citation type="submission" date="2025-08" db="UniProtKB">
        <authorList>
            <consortium name="RefSeq"/>
        </authorList>
    </citation>
    <scope>IDENTIFICATION</scope>
</reference>
<accession>A0A7E5W249</accession>
<dbReference type="GeneID" id="113498678"/>
<dbReference type="GO" id="GO:0032981">
    <property type="term" value="P:mitochondrial respiratory chain complex I assembly"/>
    <property type="evidence" value="ECO:0007669"/>
    <property type="project" value="TreeGrafter"/>
</dbReference>
<keyword evidence="2" id="KW-0808">Transferase</keyword>
<dbReference type="Pfam" id="PF08241">
    <property type="entry name" value="Methyltransf_11"/>
    <property type="match status" value="1"/>
</dbReference>
<protein>
    <recommendedName>
        <fullName evidence="3">Arginine-hydroxylase NDUFAF5, mitochondrial</fullName>
    </recommendedName>
    <alternativeName>
        <fullName evidence="4">NADH dehydrogenase [ubiquinone] 1 alpha subcomplex assembly factor 5</fullName>
    </alternativeName>
    <alternativeName>
        <fullName evidence="5">Putative methyltransferase NDUFAF5</fullName>
    </alternativeName>
</protein>
<keyword evidence="1" id="KW-0489">Methyltransferase</keyword>
<evidence type="ECO:0000256" key="5">
    <source>
        <dbReference type="ARBA" id="ARBA00042549"/>
    </source>
</evidence>
<dbReference type="SUPFAM" id="SSF53335">
    <property type="entry name" value="S-adenosyl-L-methionine-dependent methyltransferases"/>
    <property type="match status" value="1"/>
</dbReference>
<evidence type="ECO:0000256" key="2">
    <source>
        <dbReference type="ARBA" id="ARBA00022679"/>
    </source>
</evidence>
<sequence>MSQAQLLTCLSRLHITPKDSIYLRNCTQILVRNKSSNTKQKTASSVYRSMNIFDRKVKAIQRERSAQREDYHLAEFIREEVGWRTADRVFDIKRTFKNAVELGASRGYVSRHFLPDSVEKVTLCDTSQTHLDKAIVGDGVKVEKRVMDEENIDLPENSVDLLVSSLALHWVNDLPTCFDQVMKCLKPDGVFMACVFGGDTLMELRQALQLAESERSGGISPHISPFTRIRDIGGLLNASGFTLQTVDVDPVVVWYPSMWEVMKDVRTLGENNAAYNRPLRLNRDVQFAAAAIYDEMYGKEIPDRNMRGVPATYQIINFLGWKPDPSQPKPMQRGTGQVSLKDLHRIDEIIEDPKIVKLTDEDVKH</sequence>
<dbReference type="RefSeq" id="XP_026734592.1">
    <property type="nucleotide sequence ID" value="XM_026878791.1"/>
</dbReference>
<dbReference type="CDD" id="cd02440">
    <property type="entry name" value="AdoMet_MTases"/>
    <property type="match status" value="1"/>
</dbReference>
<dbReference type="InterPro" id="IPR050602">
    <property type="entry name" value="Malonyl-ACP_OMT"/>
</dbReference>
<dbReference type="Gene3D" id="3.40.50.150">
    <property type="entry name" value="Vaccinia Virus protein VP39"/>
    <property type="match status" value="1"/>
</dbReference>
<evidence type="ECO:0000256" key="4">
    <source>
        <dbReference type="ARBA" id="ARBA00041833"/>
    </source>
</evidence>
<dbReference type="GO" id="GO:0005739">
    <property type="term" value="C:mitochondrion"/>
    <property type="evidence" value="ECO:0007669"/>
    <property type="project" value="TreeGrafter"/>
</dbReference>
<evidence type="ECO:0000313" key="7">
    <source>
        <dbReference type="Proteomes" id="UP000322000"/>
    </source>
</evidence>
<evidence type="ECO:0000256" key="1">
    <source>
        <dbReference type="ARBA" id="ARBA00022603"/>
    </source>
</evidence>
<dbReference type="InParanoid" id="A0A7E5W249"/>
<feature type="domain" description="Methyltransferase type 11" evidence="6">
    <location>
        <begin position="101"/>
        <end position="192"/>
    </location>
</feature>
<dbReference type="OrthoDB" id="16816at2759"/>
<proteinExistence type="predicted"/>
<evidence type="ECO:0000313" key="8">
    <source>
        <dbReference type="RefSeq" id="XP_026734592.1"/>
    </source>
</evidence>
<dbReference type="Proteomes" id="UP000322000">
    <property type="component" value="Chromosome 11"/>
</dbReference>
<dbReference type="GO" id="GO:0008757">
    <property type="term" value="F:S-adenosylmethionine-dependent methyltransferase activity"/>
    <property type="evidence" value="ECO:0007669"/>
    <property type="project" value="InterPro"/>
</dbReference>
<keyword evidence="7" id="KW-1185">Reference proteome</keyword>
<dbReference type="GO" id="GO:0032259">
    <property type="term" value="P:methylation"/>
    <property type="evidence" value="ECO:0007669"/>
    <property type="project" value="UniProtKB-KW"/>
</dbReference>
<dbReference type="KEGG" id="tnl:113498678"/>
<gene>
    <name evidence="8" type="primary">LOC113498678</name>
</gene>
<organism evidence="7 8">
    <name type="scientific">Trichoplusia ni</name>
    <name type="common">Cabbage looper</name>
    <dbReference type="NCBI Taxonomy" id="7111"/>
    <lineage>
        <taxon>Eukaryota</taxon>
        <taxon>Metazoa</taxon>
        <taxon>Ecdysozoa</taxon>
        <taxon>Arthropoda</taxon>
        <taxon>Hexapoda</taxon>
        <taxon>Insecta</taxon>
        <taxon>Pterygota</taxon>
        <taxon>Neoptera</taxon>
        <taxon>Endopterygota</taxon>
        <taxon>Lepidoptera</taxon>
        <taxon>Glossata</taxon>
        <taxon>Ditrysia</taxon>
        <taxon>Noctuoidea</taxon>
        <taxon>Noctuidae</taxon>
        <taxon>Plusiinae</taxon>
        <taxon>Trichoplusia</taxon>
    </lineage>
</organism>